<keyword evidence="1" id="KW-1133">Transmembrane helix</keyword>
<keyword evidence="1" id="KW-0812">Transmembrane</keyword>
<reference evidence="2 3" key="1">
    <citation type="journal article" date="2012" name="J. Bacteriol.">
        <title>Genome Sequence of the Bacteriocin-Producing Strain Lactococcus garvieae DCC43.</title>
        <authorList>
            <person name="Gabrielsen C."/>
            <person name="Brede D.A."/>
            <person name="Hernandez P.E."/>
            <person name="Nes I.F."/>
            <person name="Diep D.B."/>
        </authorList>
    </citation>
    <scope>NUCLEOTIDE SEQUENCE [LARGE SCALE GENOMIC DNA]</scope>
    <source>
        <strain evidence="2 3">DCC43</strain>
    </source>
</reference>
<dbReference type="AlphaFoldDB" id="K2PN63"/>
<name>K2PN63_9LACT</name>
<comment type="caution">
    <text evidence="2">The sequence shown here is derived from an EMBL/GenBank/DDBJ whole genome shotgun (WGS) entry which is preliminary data.</text>
</comment>
<evidence type="ECO:0000256" key="1">
    <source>
        <dbReference type="SAM" id="Phobius"/>
    </source>
</evidence>
<dbReference type="RefSeq" id="WP_003135430.1">
    <property type="nucleotide sequence ID" value="NZ_AMQS01000012.1"/>
</dbReference>
<gene>
    <name evidence="2" type="ORF">C426_0991</name>
</gene>
<proteinExistence type="predicted"/>
<protein>
    <submittedName>
        <fullName evidence="2">Uncharacterized protein</fullName>
    </submittedName>
</protein>
<sequence>MIEKKKWEKTFKHMNGRKPNEQEYQQAVSDGLVKDEVIHSKNDKRTIIIVGSILGMLLVIVIAILLTVFFYPKPSNDQASTFNNSSSKSSLRSTSISKAQSSSLSEDYSQALVEWNNLSLNEQVALLTQTYAEINPQTTILSAERIAMTANGNAGVNDGYIQWYDNTNVQHKLDVVISNNTIFFSYIDNKTGQLQEKEAKINSSLVTYYQNSTSKQKTLNIASKVVTPAELQNSESESLIYESLINKGFRYSLVSYDGMDVDTAMKNGAPQNLAHDGTFYYYFLDDSHFKITAVGAYNPSSTDTFSIDTKNEKIILGPRSGIEIPYKINNGKVYFSDRSVTRDDNHTYVYSFTEDSTAKEYIYSKKVSN</sequence>
<dbReference type="PATRIC" id="fig|1231377.3.peg.991"/>
<dbReference type="EMBL" id="AMQS01000012">
    <property type="protein sequence ID" value="EKF51664.1"/>
    <property type="molecule type" value="Genomic_DNA"/>
</dbReference>
<accession>K2PN63</accession>
<dbReference type="eggNOG" id="ENOG50308EM">
    <property type="taxonomic scope" value="Bacteria"/>
</dbReference>
<keyword evidence="1" id="KW-0472">Membrane</keyword>
<feature type="transmembrane region" description="Helical" evidence="1">
    <location>
        <begin position="47"/>
        <end position="71"/>
    </location>
</feature>
<organism evidence="2 3">
    <name type="scientific">Lactococcus garvieae DCC43</name>
    <dbReference type="NCBI Taxonomy" id="1231377"/>
    <lineage>
        <taxon>Bacteria</taxon>
        <taxon>Bacillati</taxon>
        <taxon>Bacillota</taxon>
        <taxon>Bacilli</taxon>
        <taxon>Lactobacillales</taxon>
        <taxon>Streptococcaceae</taxon>
        <taxon>Lactococcus</taxon>
    </lineage>
</organism>
<evidence type="ECO:0000313" key="2">
    <source>
        <dbReference type="EMBL" id="EKF51664.1"/>
    </source>
</evidence>
<dbReference type="Proteomes" id="UP000006787">
    <property type="component" value="Unassembled WGS sequence"/>
</dbReference>
<evidence type="ECO:0000313" key="3">
    <source>
        <dbReference type="Proteomes" id="UP000006787"/>
    </source>
</evidence>